<comment type="caution">
    <text evidence="5">The sequence shown here is derived from an EMBL/GenBank/DDBJ whole genome shotgun (WGS) entry which is preliminary data.</text>
</comment>
<sequence length="346" mass="38475">MSPVTIKDIARALNLSTSTVSRALRDSSEMNPETKKMVLDYAQKVNYSPNPMAVSLRASKSKAIGLILPEIANAFFSQLINGIEDVAYAHGYHVVISQSHETYEREVNNLNYLSSRRVDGILVSLSSLTTDLHPFHALMDQGMPFVFVDRVPQQGQVHKITSDNFEASYNATKHLIELGKKRIAHLTSPRYLSITTERLAGYKKALLDYDLTFKEELVKYFHYGGAVAQENEKTIHGLLDQVQPPDALLAASERLTMASLEILHKRNMRIPEEMALVGFTNNAVAGLLNPPLTAVVQPAYQMGEQAAKLLIELIESPQKVNEFQNLILPSLLDIRSSTIGSKPFIS</sequence>
<dbReference type="SMART" id="SM00354">
    <property type="entry name" value="HTH_LACI"/>
    <property type="match status" value="1"/>
</dbReference>
<dbReference type="AlphaFoldDB" id="A0A316AIY3"/>
<dbReference type="CDD" id="cd01392">
    <property type="entry name" value="HTH_LacI"/>
    <property type="match status" value="1"/>
</dbReference>
<gene>
    <name evidence="5" type="ORF">CLV98_108168</name>
</gene>
<dbReference type="InterPro" id="IPR028082">
    <property type="entry name" value="Peripla_BP_I"/>
</dbReference>
<proteinExistence type="predicted"/>
<dbReference type="CDD" id="cd06267">
    <property type="entry name" value="PBP1_LacI_sugar_binding-like"/>
    <property type="match status" value="1"/>
</dbReference>
<dbReference type="SUPFAM" id="SSF47413">
    <property type="entry name" value="lambda repressor-like DNA-binding domains"/>
    <property type="match status" value="1"/>
</dbReference>
<protein>
    <submittedName>
        <fullName evidence="5">LacI family transcriptional regulator</fullName>
    </submittedName>
</protein>
<dbReference type="PROSITE" id="PS50932">
    <property type="entry name" value="HTH_LACI_2"/>
    <property type="match status" value="1"/>
</dbReference>
<dbReference type="Gene3D" id="1.10.260.40">
    <property type="entry name" value="lambda repressor-like DNA-binding domains"/>
    <property type="match status" value="1"/>
</dbReference>
<evidence type="ECO:0000256" key="3">
    <source>
        <dbReference type="ARBA" id="ARBA00023163"/>
    </source>
</evidence>
<dbReference type="Gene3D" id="3.40.50.2300">
    <property type="match status" value="2"/>
</dbReference>
<dbReference type="GO" id="GO:0000976">
    <property type="term" value="F:transcription cis-regulatory region binding"/>
    <property type="evidence" value="ECO:0007669"/>
    <property type="project" value="TreeGrafter"/>
</dbReference>
<name>A0A316AIY3_9BACT</name>
<dbReference type="OrthoDB" id="833520at2"/>
<reference evidence="5 6" key="1">
    <citation type="submission" date="2018-03" db="EMBL/GenBank/DDBJ databases">
        <title>Genomic Encyclopedia of Archaeal and Bacterial Type Strains, Phase II (KMG-II): from individual species to whole genera.</title>
        <authorList>
            <person name="Goeker M."/>
        </authorList>
    </citation>
    <scope>NUCLEOTIDE SEQUENCE [LARGE SCALE GENOMIC DNA]</scope>
    <source>
        <strain evidence="5 6">DSM 100346</strain>
    </source>
</reference>
<dbReference type="GO" id="GO:0016987">
    <property type="term" value="F:sigma factor activity"/>
    <property type="evidence" value="ECO:0007669"/>
    <property type="project" value="InterPro"/>
</dbReference>
<keyword evidence="2" id="KW-0238">DNA-binding</keyword>
<evidence type="ECO:0000259" key="4">
    <source>
        <dbReference type="PROSITE" id="PS50932"/>
    </source>
</evidence>
<dbReference type="Pfam" id="PF00356">
    <property type="entry name" value="LacI"/>
    <property type="match status" value="1"/>
</dbReference>
<evidence type="ECO:0000313" key="6">
    <source>
        <dbReference type="Proteomes" id="UP000245880"/>
    </source>
</evidence>
<dbReference type="InterPro" id="IPR001761">
    <property type="entry name" value="Peripla_BP/Lac1_sug-bd_dom"/>
</dbReference>
<evidence type="ECO:0000256" key="1">
    <source>
        <dbReference type="ARBA" id="ARBA00023015"/>
    </source>
</evidence>
<dbReference type="RefSeq" id="WP_109675597.1">
    <property type="nucleotide sequence ID" value="NZ_QGDT01000008.1"/>
</dbReference>
<dbReference type="PANTHER" id="PTHR30146">
    <property type="entry name" value="LACI-RELATED TRANSCRIPTIONAL REPRESSOR"/>
    <property type="match status" value="1"/>
</dbReference>
<keyword evidence="1" id="KW-0805">Transcription regulation</keyword>
<dbReference type="InterPro" id="IPR000394">
    <property type="entry name" value="RNA_pol_sigma_54"/>
</dbReference>
<dbReference type="PROSITE" id="PS00717">
    <property type="entry name" value="SIGMA54_1"/>
    <property type="match status" value="1"/>
</dbReference>
<dbReference type="GO" id="GO:0001216">
    <property type="term" value="F:DNA-binding transcription activator activity"/>
    <property type="evidence" value="ECO:0007669"/>
    <property type="project" value="InterPro"/>
</dbReference>
<dbReference type="InterPro" id="IPR000843">
    <property type="entry name" value="HTH_LacI"/>
</dbReference>
<dbReference type="Proteomes" id="UP000245880">
    <property type="component" value="Unassembled WGS sequence"/>
</dbReference>
<evidence type="ECO:0000256" key="2">
    <source>
        <dbReference type="ARBA" id="ARBA00023125"/>
    </source>
</evidence>
<dbReference type="Pfam" id="PF00532">
    <property type="entry name" value="Peripla_BP_1"/>
    <property type="match status" value="1"/>
</dbReference>
<accession>A0A316AIY3</accession>
<evidence type="ECO:0000313" key="5">
    <source>
        <dbReference type="EMBL" id="PWJ57248.1"/>
    </source>
</evidence>
<organism evidence="5 6">
    <name type="scientific">Dyadobacter jejuensis</name>
    <dbReference type="NCBI Taxonomy" id="1082580"/>
    <lineage>
        <taxon>Bacteria</taxon>
        <taxon>Pseudomonadati</taxon>
        <taxon>Bacteroidota</taxon>
        <taxon>Cytophagia</taxon>
        <taxon>Cytophagales</taxon>
        <taxon>Spirosomataceae</taxon>
        <taxon>Dyadobacter</taxon>
    </lineage>
</organism>
<keyword evidence="6" id="KW-1185">Reference proteome</keyword>
<keyword evidence="3" id="KW-0804">Transcription</keyword>
<dbReference type="EMBL" id="QGDT01000008">
    <property type="protein sequence ID" value="PWJ57248.1"/>
    <property type="molecule type" value="Genomic_DNA"/>
</dbReference>
<dbReference type="SUPFAM" id="SSF53822">
    <property type="entry name" value="Periplasmic binding protein-like I"/>
    <property type="match status" value="1"/>
</dbReference>
<dbReference type="PANTHER" id="PTHR30146:SF109">
    <property type="entry name" value="HTH-TYPE TRANSCRIPTIONAL REGULATOR GALS"/>
    <property type="match status" value="1"/>
</dbReference>
<dbReference type="InterPro" id="IPR010982">
    <property type="entry name" value="Lambda_DNA-bd_dom_sf"/>
</dbReference>
<feature type="domain" description="HTH lacI-type" evidence="4">
    <location>
        <begin position="4"/>
        <end position="58"/>
    </location>
</feature>